<dbReference type="InterPro" id="IPR000878">
    <property type="entry name" value="4pyrrol_Mease"/>
</dbReference>
<evidence type="ECO:0000256" key="5">
    <source>
        <dbReference type="ARBA" id="ARBA00022691"/>
    </source>
</evidence>
<dbReference type="SUPFAM" id="SSF53790">
    <property type="entry name" value="Tetrapyrrole methylase"/>
    <property type="match status" value="1"/>
</dbReference>
<dbReference type="Gene3D" id="3.30.950.10">
    <property type="entry name" value="Methyltransferase, Cobalt-precorrin-4 Transmethylase, Domain 2"/>
    <property type="match status" value="1"/>
</dbReference>
<comment type="caution">
    <text evidence="9">The sequence shown here is derived from an EMBL/GenBank/DDBJ whole genome shotgun (WGS) entry which is preliminary data.</text>
</comment>
<keyword evidence="2 6" id="KW-0698">rRNA processing</keyword>
<evidence type="ECO:0000256" key="6">
    <source>
        <dbReference type="HAMAP-Rule" id="MF_01877"/>
    </source>
</evidence>
<evidence type="ECO:0000256" key="1">
    <source>
        <dbReference type="ARBA" id="ARBA00022490"/>
    </source>
</evidence>
<evidence type="ECO:0000259" key="7">
    <source>
        <dbReference type="Pfam" id="PF00590"/>
    </source>
</evidence>
<gene>
    <name evidence="6" type="primary">rsmI</name>
    <name evidence="9" type="ORF">EDC57_2344</name>
</gene>
<dbReference type="Pfam" id="PF23016">
    <property type="entry name" value="RsmI_C"/>
    <property type="match status" value="1"/>
</dbReference>
<dbReference type="InterPro" id="IPR014776">
    <property type="entry name" value="4pyrrole_Mease_sub2"/>
</dbReference>
<dbReference type="Proteomes" id="UP000276634">
    <property type="component" value="Unassembled WGS sequence"/>
</dbReference>
<dbReference type="OrthoDB" id="9809084at2"/>
<dbReference type="PANTHER" id="PTHR46111:SF1">
    <property type="entry name" value="RIBOSOMAL RNA SMALL SUBUNIT METHYLTRANSFERASE I"/>
    <property type="match status" value="1"/>
</dbReference>
<comment type="catalytic activity">
    <reaction evidence="6">
        <text>cytidine(1402) in 16S rRNA + S-adenosyl-L-methionine = 2'-O-methylcytidine(1402) in 16S rRNA + S-adenosyl-L-homocysteine + H(+)</text>
        <dbReference type="Rhea" id="RHEA:42924"/>
        <dbReference type="Rhea" id="RHEA-COMP:10285"/>
        <dbReference type="Rhea" id="RHEA-COMP:10286"/>
        <dbReference type="ChEBI" id="CHEBI:15378"/>
        <dbReference type="ChEBI" id="CHEBI:57856"/>
        <dbReference type="ChEBI" id="CHEBI:59789"/>
        <dbReference type="ChEBI" id="CHEBI:74495"/>
        <dbReference type="ChEBI" id="CHEBI:82748"/>
        <dbReference type="EC" id="2.1.1.198"/>
    </reaction>
</comment>
<evidence type="ECO:0000256" key="3">
    <source>
        <dbReference type="ARBA" id="ARBA00022603"/>
    </source>
</evidence>
<organism evidence="9 10">
    <name type="scientific">Inmirania thermothiophila</name>
    <dbReference type="NCBI Taxonomy" id="1750597"/>
    <lineage>
        <taxon>Bacteria</taxon>
        <taxon>Pseudomonadati</taxon>
        <taxon>Pseudomonadota</taxon>
        <taxon>Gammaproteobacteria</taxon>
        <taxon>Chromatiales</taxon>
        <taxon>Ectothiorhodospiraceae</taxon>
        <taxon>Inmirania</taxon>
    </lineage>
</organism>
<dbReference type="FunFam" id="3.40.1010.10:FF:000007">
    <property type="entry name" value="Ribosomal RNA small subunit methyltransferase I"/>
    <property type="match status" value="1"/>
</dbReference>
<dbReference type="EC" id="2.1.1.198" evidence="6"/>
<comment type="subcellular location">
    <subcellularLocation>
        <location evidence="6">Cytoplasm</location>
    </subcellularLocation>
</comment>
<keyword evidence="4 6" id="KW-0808">Transferase</keyword>
<dbReference type="RefSeq" id="WP_123402074.1">
    <property type="nucleotide sequence ID" value="NZ_RJVI01000003.1"/>
</dbReference>
<dbReference type="InterPro" id="IPR053910">
    <property type="entry name" value="RsmI_HTH"/>
</dbReference>
<keyword evidence="1 6" id="KW-0963">Cytoplasm</keyword>
<accession>A0A3N1XSP7</accession>
<evidence type="ECO:0000259" key="8">
    <source>
        <dbReference type="Pfam" id="PF23016"/>
    </source>
</evidence>
<comment type="function">
    <text evidence="6">Catalyzes the 2'-O-methylation of the ribose of cytidine 1402 (C1402) in 16S rRNA.</text>
</comment>
<protein>
    <recommendedName>
        <fullName evidence="6">Ribosomal RNA small subunit methyltransferase I</fullName>
        <ecNumber evidence="6">2.1.1.198</ecNumber>
    </recommendedName>
    <alternativeName>
        <fullName evidence="6">16S rRNA 2'-O-ribose C1402 methyltransferase</fullName>
    </alternativeName>
    <alternativeName>
        <fullName evidence="6">rRNA (cytidine-2'-O-)-methyltransferase RsmI</fullName>
    </alternativeName>
</protein>
<dbReference type="NCBIfam" id="TIGR00096">
    <property type="entry name" value="16S rRNA (cytidine(1402)-2'-O)-methyltransferase"/>
    <property type="match status" value="1"/>
</dbReference>
<dbReference type="Gene3D" id="3.40.1010.10">
    <property type="entry name" value="Cobalt-precorrin-4 Transmethylase, Domain 1"/>
    <property type="match status" value="1"/>
</dbReference>
<dbReference type="AlphaFoldDB" id="A0A3N1XSP7"/>
<dbReference type="InterPro" id="IPR008189">
    <property type="entry name" value="rRNA_ssu_MeTfrase_I"/>
</dbReference>
<dbReference type="EMBL" id="RJVI01000003">
    <property type="protein sequence ID" value="ROR29673.1"/>
    <property type="molecule type" value="Genomic_DNA"/>
</dbReference>
<dbReference type="PANTHER" id="PTHR46111">
    <property type="entry name" value="RIBOSOMAL RNA SMALL SUBUNIT METHYLTRANSFERASE I"/>
    <property type="match status" value="1"/>
</dbReference>
<evidence type="ECO:0000256" key="2">
    <source>
        <dbReference type="ARBA" id="ARBA00022552"/>
    </source>
</evidence>
<dbReference type="HAMAP" id="MF_01877">
    <property type="entry name" value="16SrRNA_methyltr_I"/>
    <property type="match status" value="1"/>
</dbReference>
<dbReference type="CDD" id="cd11648">
    <property type="entry name" value="RsmI"/>
    <property type="match status" value="1"/>
</dbReference>
<evidence type="ECO:0000313" key="10">
    <source>
        <dbReference type="Proteomes" id="UP000276634"/>
    </source>
</evidence>
<feature type="domain" description="Tetrapyrrole methylase" evidence="7">
    <location>
        <begin position="4"/>
        <end position="203"/>
    </location>
</feature>
<dbReference type="PROSITE" id="PS01296">
    <property type="entry name" value="RSMI"/>
    <property type="match status" value="1"/>
</dbReference>
<sequence>MTGTLYVVATPIGNLGDLSPRARETLAGAELVAAEDTRRTGALLAACGLRRPLVSLHEHNEAARVEALLGRLREGAAVALVSDAGTPLVSDPGYRLVRAARGAGIPVVAVPGPSAVTAALSVAGLPTDRFCFEGFLPARRQARRARIEALRAEPRTVVLFESAHRITDTLADLAEILGGGREAAHARELTKRHEEVRLAPLEVLAEEAAARPERRLGEHVLVIAGAAGEAREEAELRRVLAVLLEELPPAQAARLAARLTGRPRPEAYAIAQALAARRG</sequence>
<dbReference type="PIRSF" id="PIRSF005917">
    <property type="entry name" value="MTase_YraL"/>
    <property type="match status" value="1"/>
</dbReference>
<keyword evidence="3 6" id="KW-0489">Methyltransferase</keyword>
<reference evidence="9 10" key="1">
    <citation type="submission" date="2018-11" db="EMBL/GenBank/DDBJ databases">
        <title>Genomic Encyclopedia of Type Strains, Phase IV (KMG-IV): sequencing the most valuable type-strain genomes for metagenomic binning, comparative biology and taxonomic classification.</title>
        <authorList>
            <person name="Goeker M."/>
        </authorList>
    </citation>
    <scope>NUCLEOTIDE SEQUENCE [LARGE SCALE GENOMIC DNA]</scope>
    <source>
        <strain evidence="9 10">DSM 100275</strain>
    </source>
</reference>
<dbReference type="FunFam" id="3.30.950.10:FF:000002">
    <property type="entry name" value="Ribosomal RNA small subunit methyltransferase I"/>
    <property type="match status" value="1"/>
</dbReference>
<keyword evidence="5 6" id="KW-0949">S-adenosyl-L-methionine</keyword>
<evidence type="ECO:0000313" key="9">
    <source>
        <dbReference type="EMBL" id="ROR29673.1"/>
    </source>
</evidence>
<proteinExistence type="inferred from homology"/>
<name>A0A3N1XSP7_9GAMM</name>
<dbReference type="InterPro" id="IPR035996">
    <property type="entry name" value="4pyrrol_Methylase_sf"/>
</dbReference>
<feature type="domain" description="RsmI HTH" evidence="8">
    <location>
        <begin position="232"/>
        <end position="274"/>
    </location>
</feature>
<dbReference type="InterPro" id="IPR018063">
    <property type="entry name" value="SAM_MeTrfase_RsmI_CS"/>
</dbReference>
<keyword evidence="10" id="KW-1185">Reference proteome</keyword>
<evidence type="ECO:0000256" key="4">
    <source>
        <dbReference type="ARBA" id="ARBA00022679"/>
    </source>
</evidence>
<dbReference type="InterPro" id="IPR014777">
    <property type="entry name" value="4pyrrole_Mease_sub1"/>
</dbReference>
<comment type="similarity">
    <text evidence="6">Belongs to the methyltransferase superfamily. RsmI family.</text>
</comment>
<dbReference type="GO" id="GO:0070677">
    <property type="term" value="F:rRNA (cytosine-2'-O-)-methyltransferase activity"/>
    <property type="evidence" value="ECO:0007669"/>
    <property type="project" value="UniProtKB-UniRule"/>
</dbReference>
<dbReference type="GO" id="GO:0005737">
    <property type="term" value="C:cytoplasm"/>
    <property type="evidence" value="ECO:0007669"/>
    <property type="project" value="UniProtKB-SubCell"/>
</dbReference>
<dbReference type="Pfam" id="PF00590">
    <property type="entry name" value="TP_methylase"/>
    <property type="match status" value="1"/>
</dbReference>